<dbReference type="EMBL" id="JADIKM010000004">
    <property type="protein sequence ID" value="MFK2905204.1"/>
    <property type="molecule type" value="Genomic_DNA"/>
</dbReference>
<dbReference type="InterPro" id="IPR006140">
    <property type="entry name" value="D-isomer_DH_NAD-bd"/>
</dbReference>
<accession>A0ABW8JVY1</accession>
<dbReference type="SUPFAM" id="SSF52283">
    <property type="entry name" value="Formate/glycerate dehydrogenase catalytic domain-like"/>
    <property type="match status" value="1"/>
</dbReference>
<sequence length="339" mass="36518">MTKRYKVWVSRPLFAEALARLDQHVTLDAEAIERVHAPEQLRERLAGVDAAIVSLSDRVDAATLAGNGRLRVIANLAVGYNNLDIEALTRAGVLACNTPDVLNETTADYAWALMLAAARRVGAAERWLRAGHWTGAMRFDDWLGVDLHGKTLGILGMGRIGQAVARRASGFDMRVLYHNRSRLPESIERQCAARWVDQATLLRESDHLVLVLPYTPENHHVIGAAELAQMKRGSVLVNIARGGLVDEAALATALVSGQLAAAGLDVYEDEPAVHPALLELEQVVLSPHMGSASADTRRNMAQLAVDNVLAGLGLGSQAGHPPTPINPQVLHARGVLDKA</sequence>
<keyword evidence="2 4" id="KW-0560">Oxidoreductase</keyword>
<evidence type="ECO:0000313" key="8">
    <source>
        <dbReference type="Proteomes" id="UP001620460"/>
    </source>
</evidence>
<comment type="similarity">
    <text evidence="1 4">Belongs to the D-isomer specific 2-hydroxyacid dehydrogenase family.</text>
</comment>
<keyword evidence="3" id="KW-0520">NAD</keyword>
<protein>
    <submittedName>
        <fullName evidence="7">D-glycerate dehydrogenase</fullName>
    </submittedName>
</protein>
<proteinExistence type="inferred from homology"/>
<dbReference type="RefSeq" id="WP_404634486.1">
    <property type="nucleotide sequence ID" value="NZ_JADIKM010000004.1"/>
</dbReference>
<dbReference type="Gene3D" id="3.40.50.720">
    <property type="entry name" value="NAD(P)-binding Rossmann-like Domain"/>
    <property type="match status" value="2"/>
</dbReference>
<evidence type="ECO:0000256" key="4">
    <source>
        <dbReference type="RuleBase" id="RU003719"/>
    </source>
</evidence>
<keyword evidence="8" id="KW-1185">Reference proteome</keyword>
<comment type="caution">
    <text evidence="7">The sequence shown here is derived from an EMBL/GenBank/DDBJ whole genome shotgun (WGS) entry which is preliminary data.</text>
</comment>
<evidence type="ECO:0000259" key="5">
    <source>
        <dbReference type="Pfam" id="PF00389"/>
    </source>
</evidence>
<feature type="domain" description="D-isomer specific 2-hydroxyacid dehydrogenase NAD-binding" evidence="6">
    <location>
        <begin position="112"/>
        <end position="290"/>
    </location>
</feature>
<dbReference type="PANTHER" id="PTHR10996:SF283">
    <property type="entry name" value="GLYOXYLATE_HYDROXYPYRUVATE REDUCTASE B"/>
    <property type="match status" value="1"/>
</dbReference>
<evidence type="ECO:0000256" key="1">
    <source>
        <dbReference type="ARBA" id="ARBA00005854"/>
    </source>
</evidence>
<dbReference type="InterPro" id="IPR029753">
    <property type="entry name" value="D-isomer_DH_CS"/>
</dbReference>
<evidence type="ECO:0000259" key="6">
    <source>
        <dbReference type="Pfam" id="PF02826"/>
    </source>
</evidence>
<dbReference type="InterPro" id="IPR029752">
    <property type="entry name" value="D-isomer_DH_CS1"/>
</dbReference>
<name>A0ABW8JVY1_9GAMM</name>
<evidence type="ECO:0000313" key="7">
    <source>
        <dbReference type="EMBL" id="MFK2905204.1"/>
    </source>
</evidence>
<dbReference type="SUPFAM" id="SSF51735">
    <property type="entry name" value="NAD(P)-binding Rossmann-fold domains"/>
    <property type="match status" value="1"/>
</dbReference>
<dbReference type="InterPro" id="IPR050223">
    <property type="entry name" value="D-isomer_2-hydroxyacid_DH"/>
</dbReference>
<dbReference type="Proteomes" id="UP001620460">
    <property type="component" value="Unassembled WGS sequence"/>
</dbReference>
<dbReference type="InterPro" id="IPR036291">
    <property type="entry name" value="NAD(P)-bd_dom_sf"/>
</dbReference>
<dbReference type="InterPro" id="IPR006139">
    <property type="entry name" value="D-isomer_2_OHA_DH_cat_dom"/>
</dbReference>
<gene>
    <name evidence="7" type="ORF">ISP17_14670</name>
</gene>
<organism evidence="7 8">
    <name type="scientific">Dyella ginsengisoli</name>
    <dbReference type="NCBI Taxonomy" id="363848"/>
    <lineage>
        <taxon>Bacteria</taxon>
        <taxon>Pseudomonadati</taxon>
        <taxon>Pseudomonadota</taxon>
        <taxon>Gammaproteobacteria</taxon>
        <taxon>Lysobacterales</taxon>
        <taxon>Rhodanobacteraceae</taxon>
        <taxon>Dyella</taxon>
    </lineage>
</organism>
<dbReference type="Pfam" id="PF02826">
    <property type="entry name" value="2-Hacid_dh_C"/>
    <property type="match status" value="1"/>
</dbReference>
<dbReference type="PROSITE" id="PS00671">
    <property type="entry name" value="D_2_HYDROXYACID_DH_3"/>
    <property type="match status" value="1"/>
</dbReference>
<dbReference type="PROSITE" id="PS00065">
    <property type="entry name" value="D_2_HYDROXYACID_DH_1"/>
    <property type="match status" value="1"/>
</dbReference>
<dbReference type="PANTHER" id="PTHR10996">
    <property type="entry name" value="2-HYDROXYACID DEHYDROGENASE-RELATED"/>
    <property type="match status" value="1"/>
</dbReference>
<reference evidence="7 8" key="1">
    <citation type="submission" date="2020-10" db="EMBL/GenBank/DDBJ databases">
        <title>Phylogeny of dyella-like bacteria.</title>
        <authorList>
            <person name="Fu J."/>
        </authorList>
    </citation>
    <scope>NUCLEOTIDE SEQUENCE [LARGE SCALE GENOMIC DNA]</scope>
    <source>
        <strain evidence="7 8">Gsoil3046</strain>
    </source>
</reference>
<dbReference type="Pfam" id="PF00389">
    <property type="entry name" value="2-Hacid_dh"/>
    <property type="match status" value="1"/>
</dbReference>
<evidence type="ECO:0000256" key="3">
    <source>
        <dbReference type="ARBA" id="ARBA00023027"/>
    </source>
</evidence>
<dbReference type="CDD" id="cd05301">
    <property type="entry name" value="GDH"/>
    <property type="match status" value="1"/>
</dbReference>
<evidence type="ECO:0000256" key="2">
    <source>
        <dbReference type="ARBA" id="ARBA00023002"/>
    </source>
</evidence>
<feature type="domain" description="D-isomer specific 2-hydroxyacid dehydrogenase catalytic" evidence="5">
    <location>
        <begin position="9"/>
        <end position="312"/>
    </location>
</feature>